<protein>
    <submittedName>
        <fullName evidence="1">Uncharacterized protein</fullName>
    </submittedName>
</protein>
<proteinExistence type="predicted"/>
<accession>A0ABQ7KPN4</accession>
<evidence type="ECO:0000313" key="1">
    <source>
        <dbReference type="EMBL" id="KAG5375081.1"/>
    </source>
</evidence>
<dbReference type="Proteomes" id="UP000823674">
    <property type="component" value="Chromosome A10"/>
</dbReference>
<dbReference type="EMBL" id="JADBGQ010000010">
    <property type="protein sequence ID" value="KAG5375081.1"/>
    <property type="molecule type" value="Genomic_DNA"/>
</dbReference>
<organism evidence="1 2">
    <name type="scientific">Brassica rapa subsp. trilocularis</name>
    <dbReference type="NCBI Taxonomy" id="1813537"/>
    <lineage>
        <taxon>Eukaryota</taxon>
        <taxon>Viridiplantae</taxon>
        <taxon>Streptophyta</taxon>
        <taxon>Embryophyta</taxon>
        <taxon>Tracheophyta</taxon>
        <taxon>Spermatophyta</taxon>
        <taxon>Magnoliopsida</taxon>
        <taxon>eudicotyledons</taxon>
        <taxon>Gunneridae</taxon>
        <taxon>Pentapetalae</taxon>
        <taxon>rosids</taxon>
        <taxon>malvids</taxon>
        <taxon>Brassicales</taxon>
        <taxon>Brassicaceae</taxon>
        <taxon>Brassiceae</taxon>
        <taxon>Brassica</taxon>
    </lineage>
</organism>
<evidence type="ECO:0000313" key="2">
    <source>
        <dbReference type="Proteomes" id="UP000823674"/>
    </source>
</evidence>
<reference evidence="1 2" key="1">
    <citation type="submission" date="2021-03" db="EMBL/GenBank/DDBJ databases">
        <authorList>
            <person name="King G.J."/>
            <person name="Bancroft I."/>
            <person name="Baten A."/>
            <person name="Bloomfield J."/>
            <person name="Borpatragohain P."/>
            <person name="He Z."/>
            <person name="Irish N."/>
            <person name="Irwin J."/>
            <person name="Liu K."/>
            <person name="Mauleon R.P."/>
            <person name="Moore J."/>
            <person name="Morris R."/>
            <person name="Ostergaard L."/>
            <person name="Wang B."/>
            <person name="Wells R."/>
        </authorList>
    </citation>
    <scope>NUCLEOTIDE SEQUENCE [LARGE SCALE GENOMIC DNA]</scope>
    <source>
        <strain evidence="1">R-o-18</strain>
        <tissue evidence="1">Leaf</tissue>
    </source>
</reference>
<sequence length="99" mass="12028">MIARRCRITPRRAWDETVTQMQALLPQKAKRLLTLLSWQETLYWIQNERNSRMHTNTFRSVDAFFTIIHRQIRNKTQSFRDSKPTLYSAMFQRWIDIAP</sequence>
<gene>
    <name evidence="1" type="primary">A10p015870.1_BraROA</name>
    <name evidence="1" type="ORF">IGI04_039677</name>
</gene>
<comment type="caution">
    <text evidence="1">The sequence shown here is derived from an EMBL/GenBank/DDBJ whole genome shotgun (WGS) entry which is preliminary data.</text>
</comment>
<name>A0ABQ7KPN4_BRACM</name>
<keyword evidence="2" id="KW-1185">Reference proteome</keyword>